<proteinExistence type="predicted"/>
<sequence>AFLKQVREQQRTTATYTQDEIEDLDKLIANAEDLNREDFKIYMKADMAGMLNDYRTTYPLLSQSVHTSLHSIETDLIFDNYNDEIIGINAIVQKIGDMSLLLMTSANYMSVGLEMLCVTFPNAENEDELSRLKDKIQKAWEHVIVGVQHR</sequence>
<dbReference type="AlphaFoldDB" id="A0A0F9VAU3"/>
<reference evidence="1" key="1">
    <citation type="journal article" date="2015" name="Nature">
        <title>Complex archaea that bridge the gap between prokaryotes and eukaryotes.</title>
        <authorList>
            <person name="Spang A."/>
            <person name="Saw J.H."/>
            <person name="Jorgensen S.L."/>
            <person name="Zaremba-Niedzwiedzka K."/>
            <person name="Martijn J."/>
            <person name="Lind A.E."/>
            <person name="van Eijk R."/>
            <person name="Schleper C."/>
            <person name="Guy L."/>
            <person name="Ettema T.J."/>
        </authorList>
    </citation>
    <scope>NUCLEOTIDE SEQUENCE</scope>
</reference>
<accession>A0A0F9VAU3</accession>
<dbReference type="Pfam" id="PF18928">
    <property type="entry name" value="DUF5677"/>
    <property type="match status" value="1"/>
</dbReference>
<evidence type="ECO:0000313" key="1">
    <source>
        <dbReference type="EMBL" id="KKN62938.1"/>
    </source>
</evidence>
<dbReference type="EMBL" id="LAZR01000607">
    <property type="protein sequence ID" value="KKN62938.1"/>
    <property type="molecule type" value="Genomic_DNA"/>
</dbReference>
<dbReference type="InterPro" id="IPR043733">
    <property type="entry name" value="DUF5677"/>
</dbReference>
<name>A0A0F9VAU3_9ZZZZ</name>
<feature type="non-terminal residue" evidence="1">
    <location>
        <position position="1"/>
    </location>
</feature>
<organism evidence="1">
    <name type="scientific">marine sediment metagenome</name>
    <dbReference type="NCBI Taxonomy" id="412755"/>
    <lineage>
        <taxon>unclassified sequences</taxon>
        <taxon>metagenomes</taxon>
        <taxon>ecological metagenomes</taxon>
    </lineage>
</organism>
<comment type="caution">
    <text evidence="1">The sequence shown here is derived from an EMBL/GenBank/DDBJ whole genome shotgun (WGS) entry which is preliminary data.</text>
</comment>
<gene>
    <name evidence="1" type="ORF">LCGC14_0507090</name>
</gene>
<protein>
    <submittedName>
        <fullName evidence="1">Uncharacterized protein</fullName>
    </submittedName>
</protein>